<dbReference type="PANTHER" id="PTHR46796:SF13">
    <property type="entry name" value="HTH-TYPE TRANSCRIPTIONAL ACTIVATOR RHAS"/>
    <property type="match status" value="1"/>
</dbReference>
<name>A0ABN1NEI2_9PSEU</name>
<accession>A0ABN1NEI2</accession>
<dbReference type="SMART" id="SM00342">
    <property type="entry name" value="HTH_ARAC"/>
    <property type="match status" value="1"/>
</dbReference>
<dbReference type="InterPro" id="IPR050204">
    <property type="entry name" value="AraC_XylS_family_regulators"/>
</dbReference>
<dbReference type="InterPro" id="IPR018060">
    <property type="entry name" value="HTH_AraC"/>
</dbReference>
<dbReference type="Proteomes" id="UP001499967">
    <property type="component" value="Unassembled WGS sequence"/>
</dbReference>
<dbReference type="EMBL" id="BAAAHP010000260">
    <property type="protein sequence ID" value="GAA0904254.1"/>
    <property type="molecule type" value="Genomic_DNA"/>
</dbReference>
<dbReference type="PANTHER" id="PTHR46796">
    <property type="entry name" value="HTH-TYPE TRANSCRIPTIONAL ACTIVATOR RHAS-RELATED"/>
    <property type="match status" value="1"/>
</dbReference>
<dbReference type="PRINTS" id="PR00032">
    <property type="entry name" value="HTHARAC"/>
</dbReference>
<gene>
    <name evidence="5" type="ORF">GCM10009559_72140</name>
</gene>
<comment type="caution">
    <text evidence="5">The sequence shown here is derived from an EMBL/GenBank/DDBJ whole genome shotgun (WGS) entry which is preliminary data.</text>
</comment>
<dbReference type="Pfam" id="PF12833">
    <property type="entry name" value="HTH_18"/>
    <property type="match status" value="1"/>
</dbReference>
<evidence type="ECO:0000313" key="6">
    <source>
        <dbReference type="Proteomes" id="UP001499967"/>
    </source>
</evidence>
<protein>
    <submittedName>
        <fullName evidence="5">AraC family transcriptional regulator</fullName>
    </submittedName>
</protein>
<evidence type="ECO:0000256" key="3">
    <source>
        <dbReference type="ARBA" id="ARBA00023163"/>
    </source>
</evidence>
<keyword evidence="3" id="KW-0804">Transcription</keyword>
<evidence type="ECO:0000313" key="5">
    <source>
        <dbReference type="EMBL" id="GAA0904254.1"/>
    </source>
</evidence>
<evidence type="ECO:0000256" key="1">
    <source>
        <dbReference type="ARBA" id="ARBA00023015"/>
    </source>
</evidence>
<dbReference type="InterPro" id="IPR009057">
    <property type="entry name" value="Homeodomain-like_sf"/>
</dbReference>
<dbReference type="PROSITE" id="PS01124">
    <property type="entry name" value="HTH_ARAC_FAMILY_2"/>
    <property type="match status" value="1"/>
</dbReference>
<dbReference type="InterPro" id="IPR032783">
    <property type="entry name" value="AraC_lig"/>
</dbReference>
<keyword evidence="1" id="KW-0805">Transcription regulation</keyword>
<keyword evidence="2" id="KW-0238">DNA-binding</keyword>
<dbReference type="SUPFAM" id="SSF46689">
    <property type="entry name" value="Homeodomain-like"/>
    <property type="match status" value="2"/>
</dbReference>
<evidence type="ECO:0000259" key="4">
    <source>
        <dbReference type="PROSITE" id="PS01124"/>
    </source>
</evidence>
<evidence type="ECO:0000256" key="2">
    <source>
        <dbReference type="ARBA" id="ARBA00023125"/>
    </source>
</evidence>
<dbReference type="Pfam" id="PF12852">
    <property type="entry name" value="Cupin_6"/>
    <property type="match status" value="1"/>
</dbReference>
<sequence length="297" mass="31790">MDLMSEVIRAVRVGSAYGRLIRQPGSRGLRLPAISGTGAHVIVSGTCWLIREGEEPVALAPGDVVLSSAGGEHGLSPVPCALDDLPPVLVAAPTGQAVAFEFLTCCYVLERGQAPQYLRALPDFMVVSLDYDRHPEMRTLVDLLRADVSGAAMGRGATMPALLDLILVHALRQWHEKHSAAGWPATDDAVVAAALHKIHADPRRVWSVGELSAAVGMNRTTFTKRFTTAVGQPPTSYMTSVRLGRGARLLQASEAPLATIAREVGYATEAAFSDAFRREYGLRPGRFRRDAAARGSA</sequence>
<feature type="domain" description="HTH araC/xylS-type" evidence="4">
    <location>
        <begin position="192"/>
        <end position="290"/>
    </location>
</feature>
<reference evidence="5 6" key="1">
    <citation type="journal article" date="2019" name="Int. J. Syst. Evol. Microbiol.">
        <title>The Global Catalogue of Microorganisms (GCM) 10K type strain sequencing project: providing services to taxonomists for standard genome sequencing and annotation.</title>
        <authorList>
            <consortium name="The Broad Institute Genomics Platform"/>
            <consortium name="The Broad Institute Genome Sequencing Center for Infectious Disease"/>
            <person name="Wu L."/>
            <person name="Ma J."/>
        </authorList>
    </citation>
    <scope>NUCLEOTIDE SEQUENCE [LARGE SCALE GENOMIC DNA]</scope>
    <source>
        <strain evidence="5 6">JCM 11117</strain>
    </source>
</reference>
<proteinExistence type="predicted"/>
<keyword evidence="6" id="KW-1185">Reference proteome</keyword>
<organism evidence="5 6">
    <name type="scientific">Pseudonocardia zijingensis</name>
    <dbReference type="NCBI Taxonomy" id="153376"/>
    <lineage>
        <taxon>Bacteria</taxon>
        <taxon>Bacillati</taxon>
        <taxon>Actinomycetota</taxon>
        <taxon>Actinomycetes</taxon>
        <taxon>Pseudonocardiales</taxon>
        <taxon>Pseudonocardiaceae</taxon>
        <taxon>Pseudonocardia</taxon>
    </lineage>
</organism>
<dbReference type="InterPro" id="IPR020449">
    <property type="entry name" value="Tscrpt_reg_AraC-type_HTH"/>
</dbReference>
<dbReference type="Gene3D" id="1.10.10.60">
    <property type="entry name" value="Homeodomain-like"/>
    <property type="match status" value="1"/>
</dbReference>